<dbReference type="EC" id="4.1.1.2" evidence="4"/>
<gene>
    <name evidence="4" type="primary">oxdC</name>
    <name evidence="4" type="ORF">ELAC_1887</name>
</gene>
<evidence type="ECO:0000256" key="2">
    <source>
        <dbReference type="SAM" id="MobiDB-lite"/>
    </source>
</evidence>
<dbReference type="PANTHER" id="PTHR35848">
    <property type="entry name" value="OXALATE-BINDING PROTEIN"/>
    <property type="match status" value="1"/>
</dbReference>
<proteinExistence type="predicted"/>
<evidence type="ECO:0000259" key="3">
    <source>
        <dbReference type="SMART" id="SM00835"/>
    </source>
</evidence>
<evidence type="ECO:0000313" key="5">
    <source>
        <dbReference type="Proteomes" id="UP000220251"/>
    </source>
</evidence>
<dbReference type="GO" id="GO:0046872">
    <property type="term" value="F:metal ion binding"/>
    <property type="evidence" value="ECO:0007669"/>
    <property type="project" value="UniProtKB-KW"/>
</dbReference>
<accession>A0A0H5DRJ3</accession>
<dbReference type="AlphaFoldDB" id="A0A0H5DRJ3"/>
<dbReference type="OrthoDB" id="1973590at2"/>
<feature type="compositionally biased region" description="Basic and acidic residues" evidence="2">
    <location>
        <begin position="13"/>
        <end position="22"/>
    </location>
</feature>
<evidence type="ECO:0000256" key="1">
    <source>
        <dbReference type="ARBA" id="ARBA00022723"/>
    </source>
</evidence>
<reference evidence="5" key="1">
    <citation type="submission" date="2015-06" db="EMBL/GenBank/DDBJ databases">
        <authorList>
            <person name="Bertelli C."/>
        </authorList>
    </citation>
    <scope>NUCLEOTIDE SEQUENCE [LARGE SCALE GENOMIC DNA]</scope>
    <source>
        <strain evidence="5">CRIB-30</strain>
    </source>
</reference>
<dbReference type="Gene3D" id="2.60.120.10">
    <property type="entry name" value="Jelly Rolls"/>
    <property type="match status" value="2"/>
</dbReference>
<dbReference type="InterPro" id="IPR011051">
    <property type="entry name" value="RmlC_Cupin_sf"/>
</dbReference>
<dbReference type="InterPro" id="IPR006045">
    <property type="entry name" value="Cupin_1"/>
</dbReference>
<feature type="domain" description="Cupin type-1" evidence="3">
    <location>
        <begin position="7"/>
        <end position="149"/>
    </location>
</feature>
<keyword evidence="1" id="KW-0479">Metal-binding</keyword>
<feature type="domain" description="Cupin type-1" evidence="3">
    <location>
        <begin position="181"/>
        <end position="323"/>
    </location>
</feature>
<sequence>MSSEHLLKFSKIPPDEHTEGGMRIKASKSNFPILRGMSLYKLILEVNGIREPHWHANADELGYCLKGKVLITLYHTGDAKATFLVQPGEVFLIPSGALHHIENVGDERAELILNFSSEDTEDFPLSSSLGMFTDAVLGNTWNVDKQVFQPLKRSLNSVFATLRKNPVSVPEDARYSTPYRYAVEASKPLVINEGGTARMARQNTWPIAKNQALYSLTLTGQGMREPHWHPETAELGYVAEGRGRMSIQSPSGQVDTYVMEKGDIYFIPKAYPHHIENLESTPLHLLIFFDQGMPRDIGFTASVRAYSDEVLASVLDTSPDLFEKLPKYYADLFIVEKVNPLDT</sequence>
<dbReference type="InterPro" id="IPR014710">
    <property type="entry name" value="RmlC-like_jellyroll"/>
</dbReference>
<dbReference type="SUPFAM" id="SSF51182">
    <property type="entry name" value="RmlC-like cupins"/>
    <property type="match status" value="1"/>
</dbReference>
<dbReference type="GO" id="GO:0046564">
    <property type="term" value="F:oxalate decarboxylase activity"/>
    <property type="evidence" value="ECO:0007669"/>
    <property type="project" value="UniProtKB-EC"/>
</dbReference>
<dbReference type="EMBL" id="CWGJ01000026">
    <property type="protein sequence ID" value="CRX39212.1"/>
    <property type="molecule type" value="Genomic_DNA"/>
</dbReference>
<dbReference type="InterPro" id="IPR051610">
    <property type="entry name" value="GPI/OXD"/>
</dbReference>
<dbReference type="Proteomes" id="UP000220251">
    <property type="component" value="Unassembled WGS sequence"/>
</dbReference>
<feature type="region of interest" description="Disordered" evidence="2">
    <location>
        <begin position="1"/>
        <end position="22"/>
    </location>
</feature>
<dbReference type="CDD" id="cd20306">
    <property type="entry name" value="cupin_OxDC-like"/>
    <property type="match status" value="2"/>
</dbReference>
<keyword evidence="5" id="KW-1185">Reference proteome</keyword>
<keyword evidence="4" id="KW-0456">Lyase</keyword>
<name>A0A0H5DRJ3_9BACT</name>
<dbReference type="Pfam" id="PF00190">
    <property type="entry name" value="Cupin_1"/>
    <property type="match status" value="2"/>
</dbReference>
<evidence type="ECO:0000313" key="4">
    <source>
        <dbReference type="EMBL" id="CRX39212.1"/>
    </source>
</evidence>
<dbReference type="SMART" id="SM00835">
    <property type="entry name" value="Cupin_1"/>
    <property type="match status" value="2"/>
</dbReference>
<organism evidence="4 5">
    <name type="scientific">Estrella lausannensis</name>
    <dbReference type="NCBI Taxonomy" id="483423"/>
    <lineage>
        <taxon>Bacteria</taxon>
        <taxon>Pseudomonadati</taxon>
        <taxon>Chlamydiota</taxon>
        <taxon>Chlamydiia</taxon>
        <taxon>Parachlamydiales</taxon>
        <taxon>Candidatus Criblamydiaceae</taxon>
        <taxon>Estrella</taxon>
    </lineage>
</organism>
<protein>
    <submittedName>
        <fullName evidence="4">Putative oxalate decarboxylase</fullName>
        <ecNumber evidence="4">4.1.1.2</ecNumber>
    </submittedName>
</protein>
<dbReference type="PANTHER" id="PTHR35848:SF9">
    <property type="entry name" value="SLL1358 PROTEIN"/>
    <property type="match status" value="1"/>
</dbReference>
<dbReference type="RefSeq" id="WP_098039078.1">
    <property type="nucleotide sequence ID" value="NZ_CWGJ01000026.1"/>
</dbReference>